<dbReference type="Proteomes" id="UP000032024">
    <property type="component" value="Chromosome"/>
</dbReference>
<reference evidence="2" key="1">
    <citation type="submission" date="2015-01" db="EMBL/GenBank/DDBJ databases">
        <title>Comparative genome analysis of Bacillus coagulans HM-08, Clostridium butyricum HM-68, Bacillus subtilis HM-66 and Bacillus paralicheniformis BL-09.</title>
        <authorList>
            <person name="Zhang H."/>
        </authorList>
    </citation>
    <scope>NUCLEOTIDE SEQUENCE [LARGE SCALE GENOMIC DNA]</scope>
    <source>
        <strain evidence="2">HM-08</strain>
    </source>
</reference>
<sequence length="39" mass="4473">MVENRHEPYASRMAFTTMPGMGTMDMMMALHVMSPLKKI</sequence>
<name>A0AAN0WDI0_HEYCO</name>
<gene>
    <name evidence="1" type="ORF">SB48_HM08orf06163</name>
</gene>
<accession>A0AAN0WDI0</accession>
<protein>
    <submittedName>
        <fullName evidence="1">Uncharacterized protein</fullName>
    </submittedName>
</protein>
<dbReference type="EMBL" id="CP010525">
    <property type="protein sequence ID" value="AJO24675.1"/>
    <property type="molecule type" value="Genomic_DNA"/>
</dbReference>
<proteinExistence type="predicted"/>
<organism evidence="1 2">
    <name type="scientific">Heyndrickxia coagulans</name>
    <name type="common">Weizmannia coagulans</name>
    <dbReference type="NCBI Taxonomy" id="1398"/>
    <lineage>
        <taxon>Bacteria</taxon>
        <taxon>Bacillati</taxon>
        <taxon>Bacillota</taxon>
        <taxon>Bacilli</taxon>
        <taxon>Bacillales</taxon>
        <taxon>Bacillaceae</taxon>
        <taxon>Heyndrickxia</taxon>
    </lineage>
</organism>
<keyword evidence="2" id="KW-1185">Reference proteome</keyword>
<evidence type="ECO:0000313" key="2">
    <source>
        <dbReference type="Proteomes" id="UP000032024"/>
    </source>
</evidence>
<evidence type="ECO:0000313" key="1">
    <source>
        <dbReference type="EMBL" id="AJO24675.1"/>
    </source>
</evidence>
<dbReference type="AlphaFoldDB" id="A0AAN0WDI0"/>